<organism evidence="2 3">
    <name type="scientific">Paenibacillus montanisoli</name>
    <dbReference type="NCBI Taxonomy" id="2081970"/>
    <lineage>
        <taxon>Bacteria</taxon>
        <taxon>Bacillati</taxon>
        <taxon>Bacillota</taxon>
        <taxon>Bacilli</taxon>
        <taxon>Bacillales</taxon>
        <taxon>Paenibacillaceae</taxon>
        <taxon>Paenibacillus</taxon>
    </lineage>
</organism>
<sequence length="291" mass="31757">MKVLVTGASGNGGQAVCRALLQAGYTVRMADVFPSPAADLAEVEFVRCDTRTAGDVRSAVKGMDAVVHLAAWHCAHNPPVSDETIFAVNVDGTFNVLEACRQEGIQAIVYASSMAYGWGSVYSLSKVIGEDLCRTYHEITGASIAMLRYHEFIPRPYLEFGTRLLANGVDRRDIAAATAASVKAALNREFGLFRTIVHTNHGMPEEVVNNFKELGPDWCERQVPGARALIEKYAIKLPGTVEQHDLSEAEQVLGWKPAIGFVEFLRDLKARDERGIDVAGLRVPSELPDNL</sequence>
<protein>
    <submittedName>
        <fullName evidence="2">NAD(P)-dependent oxidoreductase</fullName>
    </submittedName>
</protein>
<evidence type="ECO:0000313" key="2">
    <source>
        <dbReference type="EMBL" id="RAP75026.1"/>
    </source>
</evidence>
<keyword evidence="3" id="KW-1185">Reference proteome</keyword>
<evidence type="ECO:0000259" key="1">
    <source>
        <dbReference type="Pfam" id="PF01370"/>
    </source>
</evidence>
<dbReference type="AlphaFoldDB" id="A0A328U546"/>
<gene>
    <name evidence="2" type="ORF">DL346_16675</name>
</gene>
<dbReference type="InterPro" id="IPR001509">
    <property type="entry name" value="Epimerase_deHydtase"/>
</dbReference>
<dbReference type="Proteomes" id="UP000249260">
    <property type="component" value="Unassembled WGS sequence"/>
</dbReference>
<dbReference type="InterPro" id="IPR036291">
    <property type="entry name" value="NAD(P)-bd_dom_sf"/>
</dbReference>
<comment type="caution">
    <text evidence="2">The sequence shown here is derived from an EMBL/GenBank/DDBJ whole genome shotgun (WGS) entry which is preliminary data.</text>
</comment>
<dbReference type="InterPro" id="IPR050177">
    <property type="entry name" value="Lipid_A_modif_metabolic_enz"/>
</dbReference>
<dbReference type="SUPFAM" id="SSF51735">
    <property type="entry name" value="NAD(P)-binding Rossmann-fold domains"/>
    <property type="match status" value="1"/>
</dbReference>
<dbReference type="EMBL" id="QLUW01000003">
    <property type="protein sequence ID" value="RAP75026.1"/>
    <property type="molecule type" value="Genomic_DNA"/>
</dbReference>
<dbReference type="Pfam" id="PF01370">
    <property type="entry name" value="Epimerase"/>
    <property type="match status" value="1"/>
</dbReference>
<name>A0A328U546_9BACL</name>
<dbReference type="PANTHER" id="PTHR43245">
    <property type="entry name" value="BIFUNCTIONAL POLYMYXIN RESISTANCE PROTEIN ARNA"/>
    <property type="match status" value="1"/>
</dbReference>
<accession>A0A328U546</accession>
<dbReference type="RefSeq" id="WP_112883290.1">
    <property type="nucleotide sequence ID" value="NZ_QLUW01000003.1"/>
</dbReference>
<dbReference type="OrthoDB" id="9779902at2"/>
<reference evidence="2 3" key="1">
    <citation type="submission" date="2018-06" db="EMBL/GenBank/DDBJ databases">
        <title>Paenibacillus montanisoli sp. nov., isolated from mountain area soil.</title>
        <authorList>
            <person name="Wu M."/>
        </authorList>
    </citation>
    <scope>NUCLEOTIDE SEQUENCE [LARGE SCALE GENOMIC DNA]</scope>
    <source>
        <strain evidence="2 3">RA17</strain>
    </source>
</reference>
<dbReference type="Gene3D" id="3.40.50.720">
    <property type="entry name" value="NAD(P)-binding Rossmann-like Domain"/>
    <property type="match status" value="1"/>
</dbReference>
<proteinExistence type="predicted"/>
<feature type="domain" description="NAD-dependent epimerase/dehydratase" evidence="1">
    <location>
        <begin position="3"/>
        <end position="152"/>
    </location>
</feature>
<evidence type="ECO:0000313" key="3">
    <source>
        <dbReference type="Proteomes" id="UP000249260"/>
    </source>
</evidence>